<dbReference type="AlphaFoldDB" id="U1RA42"/>
<dbReference type="EMBL" id="AWSI01000033">
    <property type="protein sequence ID" value="ERH30434.1"/>
    <property type="molecule type" value="Genomic_DNA"/>
</dbReference>
<evidence type="ECO:0000313" key="1">
    <source>
        <dbReference type="EMBL" id="ERH30434.1"/>
    </source>
</evidence>
<dbReference type="Proteomes" id="UP000016519">
    <property type="component" value="Unassembled WGS sequence"/>
</dbReference>
<sequence>MDLAGVEQKMLFSRFQLIPQNVRFQDIAPMRMWLFLYVKSMRATDM</sequence>
<reference evidence="1 2" key="1">
    <citation type="submission" date="2013-08" db="EMBL/GenBank/DDBJ databases">
        <authorList>
            <person name="Weinstock G."/>
            <person name="Sodergren E."/>
            <person name="Wylie T."/>
            <person name="Fulton L."/>
            <person name="Fulton R."/>
            <person name="Fronick C."/>
            <person name="O'Laughlin M."/>
            <person name="Godfrey J."/>
            <person name="Miner T."/>
            <person name="Herter B."/>
            <person name="Appelbaum E."/>
            <person name="Cordes M."/>
            <person name="Lek S."/>
            <person name="Wollam A."/>
            <person name="Pepin K.H."/>
            <person name="Palsikar V.B."/>
            <person name="Mitreva M."/>
            <person name="Wilson R.K."/>
        </authorList>
    </citation>
    <scope>NUCLEOTIDE SEQUENCE [LARGE SCALE GENOMIC DNA]</scope>
    <source>
        <strain evidence="1 2">F0580</strain>
    </source>
</reference>
<protein>
    <submittedName>
        <fullName evidence="1">Uncharacterized protein</fullName>
    </submittedName>
</protein>
<organism evidence="1 2">
    <name type="scientific">Alloscardovia omnicolens F0580</name>
    <dbReference type="NCBI Taxonomy" id="1321816"/>
    <lineage>
        <taxon>Bacteria</taxon>
        <taxon>Bacillati</taxon>
        <taxon>Actinomycetota</taxon>
        <taxon>Actinomycetes</taxon>
        <taxon>Bifidobacteriales</taxon>
        <taxon>Bifidobacteriaceae</taxon>
        <taxon>Alloscardovia</taxon>
    </lineage>
</organism>
<comment type="caution">
    <text evidence="1">The sequence shown here is derived from an EMBL/GenBank/DDBJ whole genome shotgun (WGS) entry which is preliminary data.</text>
</comment>
<dbReference type="HOGENOM" id="CLU_3192668_0_0_11"/>
<dbReference type="STRING" id="419015.HMPREF3214_01052"/>
<gene>
    <name evidence="1" type="ORF">HMPREF9244_01059</name>
</gene>
<keyword evidence="2" id="KW-1185">Reference proteome</keyword>
<name>U1RA42_9BIFI</name>
<evidence type="ECO:0000313" key="2">
    <source>
        <dbReference type="Proteomes" id="UP000016519"/>
    </source>
</evidence>
<accession>U1RA42</accession>
<proteinExistence type="predicted"/>
<feature type="non-terminal residue" evidence="1">
    <location>
        <position position="46"/>
    </location>
</feature>